<feature type="compositionally biased region" description="Polar residues" evidence="2">
    <location>
        <begin position="561"/>
        <end position="576"/>
    </location>
</feature>
<feature type="region of interest" description="Disordered" evidence="2">
    <location>
        <begin position="424"/>
        <end position="444"/>
    </location>
</feature>
<gene>
    <name evidence="3" type="ORF">C8A03DRAFT_36687</name>
</gene>
<dbReference type="AlphaFoldDB" id="A0AAN7H8S1"/>
<dbReference type="SUPFAM" id="SSF50978">
    <property type="entry name" value="WD40 repeat-like"/>
    <property type="match status" value="1"/>
</dbReference>
<comment type="caution">
    <text evidence="3">The sequence shown here is derived from an EMBL/GenBank/DDBJ whole genome shotgun (WGS) entry which is preliminary data.</text>
</comment>
<sequence length="748" mass="80221">MQPAPRTRRTPQNTQHTYSFDRRIHQVKTYPVKSPQGATILIYGHENGITVVWRGGRRIKAQKQPNNEKQNGRSSEDAVMVVDSDDEAPPATAFVDKAEFEDNNPTADASSIPEIVQTLDLTLGAAVLHIGVLPMPPCDAEDAAWNGAGILKSRIVFAVSCATTDVYVVTLPLTPPSHESKARPELRQSLLAGNAGTGVWGETLTLLTGQSRPCGGLAMTLVKQKPGSRSRSLERAAAQMTPVPRAIVAAHSREASGTLRLWDVTLDAKPGTINRVEPFQTEYLPSPLASISFNPTHTTQLLTATSPHAVRIYDYASAALPSDDTSEGPFPTQGSWLLSLYPPFSRGPSMSTSRKPIVAAEWIAHGRAILTLLGDGQWGIWDIDGASPSASGSSGLFSKANAGLRGSAITAFCVAGYLEGTSPLRNPATQKSPAAPGAGGEFVPMTPHTRRDAIASNITGGSEKLAAVRGGITVAQLPSQRAGSREESAVLWLGGADPIVSVIPVISRFWDSQLRRAVGGGVNLWSGAQPTRMIRLTDLAAGLLGERCTGAVAIPKPSRSDVATNGSSTKETSASHTEGLPIEVLLQGESRLVFVRESEDASSLTTRLLGTRKKSRSELSSARAILAYPRPEPSSSFNISFEKRPGSTGGGLFKPRPRPSVKGSFDESMGVLPSTEVPDETQSAPSSQQGLMFINDLSFAADQPDDEFEVEGRDIEQELMDIMEIDRELEQLEHERERGRKRVFFEED</sequence>
<dbReference type="EMBL" id="MU860265">
    <property type="protein sequence ID" value="KAK4235472.1"/>
    <property type="molecule type" value="Genomic_DNA"/>
</dbReference>
<accession>A0AAN7H8S1</accession>
<organism evidence="3 4">
    <name type="scientific">Achaetomium macrosporum</name>
    <dbReference type="NCBI Taxonomy" id="79813"/>
    <lineage>
        <taxon>Eukaryota</taxon>
        <taxon>Fungi</taxon>
        <taxon>Dikarya</taxon>
        <taxon>Ascomycota</taxon>
        <taxon>Pezizomycotina</taxon>
        <taxon>Sordariomycetes</taxon>
        <taxon>Sordariomycetidae</taxon>
        <taxon>Sordariales</taxon>
        <taxon>Chaetomiaceae</taxon>
        <taxon>Achaetomium</taxon>
    </lineage>
</organism>
<dbReference type="InterPro" id="IPR036322">
    <property type="entry name" value="WD40_repeat_dom_sf"/>
</dbReference>
<proteinExistence type="predicted"/>
<dbReference type="InterPro" id="IPR015943">
    <property type="entry name" value="WD40/YVTN_repeat-like_dom_sf"/>
</dbReference>
<dbReference type="Gene3D" id="2.130.10.10">
    <property type="entry name" value="YVTN repeat-like/Quinoprotein amine dehydrogenase"/>
    <property type="match status" value="1"/>
</dbReference>
<name>A0AAN7H8S1_9PEZI</name>
<feature type="region of interest" description="Disordered" evidence="2">
    <location>
        <begin position="555"/>
        <end position="580"/>
    </location>
</feature>
<dbReference type="Proteomes" id="UP001303760">
    <property type="component" value="Unassembled WGS sequence"/>
</dbReference>
<keyword evidence="4" id="KW-1185">Reference proteome</keyword>
<evidence type="ECO:0000313" key="4">
    <source>
        <dbReference type="Proteomes" id="UP001303760"/>
    </source>
</evidence>
<feature type="region of interest" description="Disordered" evidence="2">
    <location>
        <begin position="636"/>
        <end position="686"/>
    </location>
</feature>
<reference evidence="3" key="2">
    <citation type="submission" date="2023-05" db="EMBL/GenBank/DDBJ databases">
        <authorList>
            <consortium name="Lawrence Berkeley National Laboratory"/>
            <person name="Steindorff A."/>
            <person name="Hensen N."/>
            <person name="Bonometti L."/>
            <person name="Westerberg I."/>
            <person name="Brannstrom I.O."/>
            <person name="Guillou S."/>
            <person name="Cros-Aarteil S."/>
            <person name="Calhoun S."/>
            <person name="Haridas S."/>
            <person name="Kuo A."/>
            <person name="Mondo S."/>
            <person name="Pangilinan J."/>
            <person name="Riley R."/>
            <person name="Labutti K."/>
            <person name="Andreopoulos B."/>
            <person name="Lipzen A."/>
            <person name="Chen C."/>
            <person name="Yanf M."/>
            <person name="Daum C."/>
            <person name="Ng V."/>
            <person name="Clum A."/>
            <person name="Ohm R."/>
            <person name="Martin F."/>
            <person name="Silar P."/>
            <person name="Natvig D."/>
            <person name="Lalanne C."/>
            <person name="Gautier V."/>
            <person name="Ament-Velasquez S.L."/>
            <person name="Kruys A."/>
            <person name="Hutchinson M.I."/>
            <person name="Powell A.J."/>
            <person name="Barry K."/>
            <person name="Miller A.N."/>
            <person name="Grigoriev I.V."/>
            <person name="Debuchy R."/>
            <person name="Gladieux P."/>
            <person name="Thoren M.H."/>
            <person name="Johannesson H."/>
        </authorList>
    </citation>
    <scope>NUCLEOTIDE SEQUENCE</scope>
    <source>
        <strain evidence="3">CBS 532.94</strain>
    </source>
</reference>
<evidence type="ECO:0000313" key="3">
    <source>
        <dbReference type="EMBL" id="KAK4235472.1"/>
    </source>
</evidence>
<keyword evidence="1" id="KW-0175">Coiled coil</keyword>
<protein>
    <submittedName>
        <fullName evidence="3">Nucleoporin NUP37</fullName>
    </submittedName>
</protein>
<reference evidence="3" key="1">
    <citation type="journal article" date="2023" name="Mol. Phylogenet. Evol.">
        <title>Genome-scale phylogeny and comparative genomics of the fungal order Sordariales.</title>
        <authorList>
            <person name="Hensen N."/>
            <person name="Bonometti L."/>
            <person name="Westerberg I."/>
            <person name="Brannstrom I.O."/>
            <person name="Guillou S."/>
            <person name="Cros-Aarteil S."/>
            <person name="Calhoun S."/>
            <person name="Haridas S."/>
            <person name="Kuo A."/>
            <person name="Mondo S."/>
            <person name="Pangilinan J."/>
            <person name="Riley R."/>
            <person name="LaButti K."/>
            <person name="Andreopoulos B."/>
            <person name="Lipzen A."/>
            <person name="Chen C."/>
            <person name="Yan M."/>
            <person name="Daum C."/>
            <person name="Ng V."/>
            <person name="Clum A."/>
            <person name="Steindorff A."/>
            <person name="Ohm R.A."/>
            <person name="Martin F."/>
            <person name="Silar P."/>
            <person name="Natvig D.O."/>
            <person name="Lalanne C."/>
            <person name="Gautier V."/>
            <person name="Ament-Velasquez S.L."/>
            <person name="Kruys A."/>
            <person name="Hutchinson M.I."/>
            <person name="Powell A.J."/>
            <person name="Barry K."/>
            <person name="Miller A.N."/>
            <person name="Grigoriev I.V."/>
            <person name="Debuchy R."/>
            <person name="Gladieux P."/>
            <person name="Hiltunen Thoren M."/>
            <person name="Johannesson H."/>
        </authorList>
    </citation>
    <scope>NUCLEOTIDE SEQUENCE</scope>
    <source>
        <strain evidence="3">CBS 532.94</strain>
    </source>
</reference>
<evidence type="ECO:0000256" key="1">
    <source>
        <dbReference type="SAM" id="Coils"/>
    </source>
</evidence>
<evidence type="ECO:0000256" key="2">
    <source>
        <dbReference type="SAM" id="MobiDB-lite"/>
    </source>
</evidence>
<feature type="coiled-coil region" evidence="1">
    <location>
        <begin position="715"/>
        <end position="742"/>
    </location>
</feature>